<evidence type="ECO:0000256" key="5">
    <source>
        <dbReference type="SAM" id="SignalP"/>
    </source>
</evidence>
<dbReference type="AlphaFoldDB" id="A0AAV2RTL1"/>
<dbReference type="PANTHER" id="PTHR44337:SF20">
    <property type="entry name" value="CARCINOEMBRYONIC ANTIGEN-RELATED CELL ADHESION MOLECULE 5-RELATED"/>
    <property type="match status" value="1"/>
</dbReference>
<dbReference type="CDD" id="cd00096">
    <property type="entry name" value="Ig"/>
    <property type="match status" value="1"/>
</dbReference>
<dbReference type="InterPro" id="IPR052598">
    <property type="entry name" value="IgSF_CEA-related"/>
</dbReference>
<evidence type="ECO:0000256" key="1">
    <source>
        <dbReference type="ARBA" id="ARBA00022729"/>
    </source>
</evidence>
<dbReference type="InterPro" id="IPR003598">
    <property type="entry name" value="Ig_sub2"/>
</dbReference>
<accession>A0AAV2RTL1</accession>
<feature type="domain" description="Ig-like" evidence="6">
    <location>
        <begin position="128"/>
        <end position="225"/>
    </location>
</feature>
<proteinExistence type="predicted"/>
<keyword evidence="8" id="KW-1185">Reference proteome</keyword>
<keyword evidence="4" id="KW-0393">Immunoglobulin domain</keyword>
<dbReference type="EMBL" id="CAXKWB010030613">
    <property type="protein sequence ID" value="CAL4137994.1"/>
    <property type="molecule type" value="Genomic_DNA"/>
</dbReference>
<dbReference type="SMART" id="SM00409">
    <property type="entry name" value="IG"/>
    <property type="match status" value="2"/>
</dbReference>
<evidence type="ECO:0000256" key="4">
    <source>
        <dbReference type="ARBA" id="ARBA00023319"/>
    </source>
</evidence>
<evidence type="ECO:0000259" key="6">
    <source>
        <dbReference type="PROSITE" id="PS50835"/>
    </source>
</evidence>
<keyword evidence="3" id="KW-0325">Glycoprotein</keyword>
<feature type="domain" description="Ig-like" evidence="6">
    <location>
        <begin position="51"/>
        <end position="127"/>
    </location>
</feature>
<reference evidence="7 8" key="1">
    <citation type="submission" date="2024-05" db="EMBL/GenBank/DDBJ databases">
        <authorList>
            <person name="Wallberg A."/>
        </authorList>
    </citation>
    <scope>NUCLEOTIDE SEQUENCE [LARGE SCALE GENOMIC DNA]</scope>
</reference>
<dbReference type="FunFam" id="2.60.40.10:FF:000032">
    <property type="entry name" value="palladin isoform X1"/>
    <property type="match status" value="1"/>
</dbReference>
<dbReference type="PANTHER" id="PTHR44337">
    <property type="entry name" value="CARCINOEMBRYONIC ANTIGEN-RELATED CELL ADHESION MOLECULE 8"/>
    <property type="match status" value="1"/>
</dbReference>
<evidence type="ECO:0000313" key="8">
    <source>
        <dbReference type="Proteomes" id="UP001497623"/>
    </source>
</evidence>
<dbReference type="SMART" id="SM00408">
    <property type="entry name" value="IGc2"/>
    <property type="match status" value="2"/>
</dbReference>
<feature type="non-terminal residue" evidence="7">
    <location>
        <position position="245"/>
    </location>
</feature>
<dbReference type="InterPro" id="IPR007110">
    <property type="entry name" value="Ig-like_dom"/>
</dbReference>
<organism evidence="7 8">
    <name type="scientific">Meganyctiphanes norvegica</name>
    <name type="common">Northern krill</name>
    <name type="synonym">Thysanopoda norvegica</name>
    <dbReference type="NCBI Taxonomy" id="48144"/>
    <lineage>
        <taxon>Eukaryota</taxon>
        <taxon>Metazoa</taxon>
        <taxon>Ecdysozoa</taxon>
        <taxon>Arthropoda</taxon>
        <taxon>Crustacea</taxon>
        <taxon>Multicrustacea</taxon>
        <taxon>Malacostraca</taxon>
        <taxon>Eumalacostraca</taxon>
        <taxon>Eucarida</taxon>
        <taxon>Euphausiacea</taxon>
        <taxon>Euphausiidae</taxon>
        <taxon>Meganyctiphanes</taxon>
    </lineage>
</organism>
<dbReference type="SUPFAM" id="SSF48726">
    <property type="entry name" value="Immunoglobulin"/>
    <property type="match status" value="2"/>
</dbReference>
<dbReference type="Gene3D" id="2.60.40.10">
    <property type="entry name" value="Immunoglobulins"/>
    <property type="match status" value="2"/>
</dbReference>
<keyword evidence="2" id="KW-1015">Disulfide bond</keyword>
<feature type="chain" id="PRO_5043337700" description="Ig-like domain-containing protein" evidence="5">
    <location>
        <begin position="20"/>
        <end position="245"/>
    </location>
</feature>
<dbReference type="Proteomes" id="UP001497623">
    <property type="component" value="Unassembled WGS sequence"/>
</dbReference>
<dbReference type="PROSITE" id="PS50835">
    <property type="entry name" value="IG_LIKE"/>
    <property type="match status" value="2"/>
</dbReference>
<evidence type="ECO:0000256" key="2">
    <source>
        <dbReference type="ARBA" id="ARBA00023157"/>
    </source>
</evidence>
<dbReference type="Pfam" id="PF13927">
    <property type="entry name" value="Ig_3"/>
    <property type="match status" value="1"/>
</dbReference>
<keyword evidence="1 5" id="KW-0732">Signal</keyword>
<sequence length="245" mass="26691">MSRIYIAALLFALGNSAVSHPVERVHDVDIDDRFVWSSEGGRHAWFVWAAEGEELVIPCHIGTQGNNAVWINVGWQKDNQTLVVDERLSITTGGNLNISKVVHSSNGDSDVGYYHCLVRLPEGVVISPSIRLLMARMNKNISISSSHGSVVEGRSVRLSCNIISSPAASVTWLHNNSVIENSHRFSTTQAGVLKISPVQLSDAGSYRCLASNSLLGVQSQQSEVMILDVVPRCTSEAHVPPHFLI</sequence>
<gene>
    <name evidence="7" type="ORF">MNOR_LOCUS28155</name>
</gene>
<comment type="caution">
    <text evidence="7">The sequence shown here is derived from an EMBL/GenBank/DDBJ whole genome shotgun (WGS) entry which is preliminary data.</text>
</comment>
<feature type="signal peptide" evidence="5">
    <location>
        <begin position="1"/>
        <end position="19"/>
    </location>
</feature>
<evidence type="ECO:0000256" key="3">
    <source>
        <dbReference type="ARBA" id="ARBA00023180"/>
    </source>
</evidence>
<protein>
    <recommendedName>
        <fullName evidence="6">Ig-like domain-containing protein</fullName>
    </recommendedName>
</protein>
<evidence type="ECO:0000313" key="7">
    <source>
        <dbReference type="EMBL" id="CAL4137994.1"/>
    </source>
</evidence>
<dbReference type="InterPro" id="IPR013783">
    <property type="entry name" value="Ig-like_fold"/>
</dbReference>
<dbReference type="InterPro" id="IPR003599">
    <property type="entry name" value="Ig_sub"/>
</dbReference>
<dbReference type="InterPro" id="IPR036179">
    <property type="entry name" value="Ig-like_dom_sf"/>
</dbReference>
<name>A0AAV2RTL1_MEGNR</name>